<dbReference type="CDD" id="cd00653">
    <property type="entry name" value="RNA_pol_B_RPB2"/>
    <property type="match status" value="1"/>
</dbReference>
<evidence type="ECO:0000259" key="17">
    <source>
        <dbReference type="Pfam" id="PF04567"/>
    </source>
</evidence>
<feature type="region of interest" description="Disordered" evidence="11">
    <location>
        <begin position="98"/>
        <end position="148"/>
    </location>
</feature>
<dbReference type="Proteomes" id="UP001530315">
    <property type="component" value="Unassembled WGS sequence"/>
</dbReference>
<evidence type="ECO:0000259" key="14">
    <source>
        <dbReference type="Pfam" id="PF04563"/>
    </source>
</evidence>
<evidence type="ECO:0000256" key="8">
    <source>
        <dbReference type="ARBA" id="ARBA00023163"/>
    </source>
</evidence>
<dbReference type="GO" id="GO:0003899">
    <property type="term" value="F:DNA-directed RNA polymerase activity"/>
    <property type="evidence" value="ECO:0007669"/>
    <property type="project" value="UniProtKB-EC"/>
</dbReference>
<dbReference type="InterPro" id="IPR007647">
    <property type="entry name" value="RNA_pol_Rpb2_5"/>
</dbReference>
<evidence type="ECO:0000256" key="7">
    <source>
        <dbReference type="ARBA" id="ARBA00022833"/>
    </source>
</evidence>
<keyword evidence="5" id="KW-0479">Metal-binding</keyword>
<keyword evidence="2 10" id="KW-0240">DNA-directed RNA polymerase</keyword>
<dbReference type="GO" id="GO:0008270">
    <property type="term" value="F:zinc ion binding"/>
    <property type="evidence" value="ECO:0007669"/>
    <property type="project" value="UniProtKB-KW"/>
</dbReference>
<dbReference type="FunFam" id="3.90.1110.10:FF:000006">
    <property type="entry name" value="DNA-directed RNA polymerase subunit beta"/>
    <property type="match status" value="1"/>
</dbReference>
<dbReference type="Pfam" id="PF04567">
    <property type="entry name" value="RNA_pol_Rpb2_5"/>
    <property type="match status" value="1"/>
</dbReference>
<feature type="domain" description="RNA polymerase Rpb2" evidence="13">
    <location>
        <begin position="321"/>
        <end position="510"/>
    </location>
</feature>
<dbReference type="Gene3D" id="3.90.1100.10">
    <property type="match status" value="1"/>
</dbReference>
<organism evidence="18 19">
    <name type="scientific">Stephanodiscus triporus</name>
    <dbReference type="NCBI Taxonomy" id="2934178"/>
    <lineage>
        <taxon>Eukaryota</taxon>
        <taxon>Sar</taxon>
        <taxon>Stramenopiles</taxon>
        <taxon>Ochrophyta</taxon>
        <taxon>Bacillariophyta</taxon>
        <taxon>Coscinodiscophyceae</taxon>
        <taxon>Thalassiosirophycidae</taxon>
        <taxon>Stephanodiscales</taxon>
        <taxon>Stephanodiscaceae</taxon>
        <taxon>Stephanodiscus</taxon>
    </lineage>
</organism>
<feature type="non-terminal residue" evidence="18">
    <location>
        <position position="1"/>
    </location>
</feature>
<dbReference type="PROSITE" id="PS01166">
    <property type="entry name" value="RNA_POL_BETA"/>
    <property type="match status" value="1"/>
</dbReference>
<evidence type="ECO:0000259" key="15">
    <source>
        <dbReference type="Pfam" id="PF04565"/>
    </source>
</evidence>
<comment type="catalytic activity">
    <reaction evidence="10">
        <text>RNA(n) + a ribonucleoside 5'-triphosphate = RNA(n+1) + diphosphate</text>
        <dbReference type="Rhea" id="RHEA:21248"/>
        <dbReference type="Rhea" id="RHEA-COMP:14527"/>
        <dbReference type="Rhea" id="RHEA-COMP:17342"/>
        <dbReference type="ChEBI" id="CHEBI:33019"/>
        <dbReference type="ChEBI" id="CHEBI:61557"/>
        <dbReference type="ChEBI" id="CHEBI:140395"/>
        <dbReference type="EC" id="2.7.7.6"/>
    </reaction>
</comment>
<feature type="domain" description="DNA-directed RNA polymerase subunit 2 hybrid-binding" evidence="12">
    <location>
        <begin position="836"/>
        <end position="1189"/>
    </location>
</feature>
<dbReference type="InterPro" id="IPR014724">
    <property type="entry name" value="RNA_pol_RPB2_OB-fold"/>
</dbReference>
<dbReference type="Gene3D" id="2.40.270.10">
    <property type="entry name" value="DNA-directed RNA polymerase, subunit 2, domain 6"/>
    <property type="match status" value="1"/>
</dbReference>
<evidence type="ECO:0000313" key="19">
    <source>
        <dbReference type="Proteomes" id="UP001530315"/>
    </source>
</evidence>
<dbReference type="Gene3D" id="2.40.50.150">
    <property type="match status" value="1"/>
</dbReference>
<dbReference type="FunFam" id="3.90.1070.20:FF:000002">
    <property type="entry name" value="DNA-directed RNA polymerase subunit beta"/>
    <property type="match status" value="1"/>
</dbReference>
<evidence type="ECO:0000256" key="2">
    <source>
        <dbReference type="ARBA" id="ARBA00022478"/>
    </source>
</evidence>
<sequence>ERWRDVRSAPGKVGAYPREGFDHVLGADATREVDGIPLGGRIEAIDGPRRSPAGGGGGGGGGKSKSTSKGEGGGDGTTGLLDPEEEEALRAELEGRRLALSSTEETGLPEPVDPATHRRAARAAEAAASSSSWNAASDGREYGASRTPLDAPIGSLRDKWRVLPHFLRLRGLMRQHIDSFDHFVGVEMRQIVQSPSACEIRSDHDPKFYLRYTDCWVGEPSIDEDSYATVRTTPFQCRLRDCTYSAPIYVNVRYTRGRQIVVRKKVVIGRMPIMLRSSKCLLRDKSERELARMRECPYDPGGYFIVKGVEKVILIQEQLSKNRVIIEEDPKTKCVSASITSSTRERKSKAYIFMKHGRLFLKHNTLADDVPICVAMKAMGVESDVEFVQSVGSEPEVIDALALSLEEPTRLGIATQRQALGYIGNKMRAKSALTWGKSPFGGGGGTRKMSPEDEARDVLANVVLSHVPVEDFDFRTKVIYVGHIVRRLIMVHLGKCSLDDKDYYGNKRLELAGSLLSLLFEDLFKHFNTDLKRQTDMVLSKPNRAQAYDVIKSIRPDSITYGMMSAISSGNWVLKRFRMDRAGVTQVLSRLSYMSALGMMTRVNSQFEKTRKVSGPRSLQASQWGMLCPADTPEGEACGLVKNLALLAHITTDEESGPIERLCVDLGVEDVRLLSGHEIHSRNAFLVLLNGLILGVHTRPIWLVKSLRTLRRQGQVGEFVSVYLHDGQKAVHIAVDGGRVCRPLIIVDDKTSLPRLKQVHIEGLALGTIHIKDLLRQGVVEYIDVNEENNCLIAVAERELEFRRSAIAEDLKLGRVREWMAYTHLEIDPMTLLGVVAGLIPNPHHNQSPRNTYQSAMGKQAIGTIAINQYVRFDGLIYTMIYPHKPLVKTRTLDLVNFDSVPAGQNACIAVMSYSGYDIEDAVVVNKASIDRGFGRCMVIKKHQASVRRYQNGTMDRTCAAPDPAAFPDGEEDKRYARYRAVDKDGLCMVGELLDNGTVMVNKESPMDTSTPVERLMQVDYKYSGMSYRSSAPSYVDRVLISSNESEQFLIKVMTRQVRRPELGDKFASRHGQKGVCGLIVPQEDMPFNEMGIPPDLIMNPHGFPSRMTVGKLIELLTGKAGVFEGRQAYASAFGEEFGSADTVQSAELALIRNGFNYTGKDVYYSGVNGTPLDAYIFSGPCYYQKLKHSK</sequence>
<evidence type="ECO:0000256" key="9">
    <source>
        <dbReference type="RuleBase" id="RU000434"/>
    </source>
</evidence>
<feature type="domain" description="RNA polymerase Rpb2" evidence="15">
    <location>
        <begin position="586"/>
        <end position="650"/>
    </location>
</feature>
<dbReference type="Gene3D" id="3.90.1110.10">
    <property type="entry name" value="RNA polymerase Rpb2, domain 2"/>
    <property type="match status" value="1"/>
</dbReference>
<evidence type="ECO:0000256" key="10">
    <source>
        <dbReference type="RuleBase" id="RU363031"/>
    </source>
</evidence>
<feature type="domain" description="RNA polymerase Rpb2" evidence="17">
    <location>
        <begin position="772"/>
        <end position="829"/>
    </location>
</feature>
<evidence type="ECO:0000256" key="11">
    <source>
        <dbReference type="SAM" id="MobiDB-lite"/>
    </source>
</evidence>
<dbReference type="InterPro" id="IPR037034">
    <property type="entry name" value="RNA_pol_Rpb2_2_sf"/>
</dbReference>
<dbReference type="FunFam" id="3.90.1100.10:FF:000042">
    <property type="entry name" value="DNA-directed RNA polymerase subunit beta"/>
    <property type="match status" value="1"/>
</dbReference>
<keyword evidence="8 10" id="KW-0804">Transcription</keyword>
<evidence type="ECO:0000256" key="3">
    <source>
        <dbReference type="ARBA" id="ARBA00022679"/>
    </source>
</evidence>
<comment type="caution">
    <text evidence="18">The sequence shown here is derived from an EMBL/GenBank/DDBJ whole genome shotgun (WGS) entry which is preliminary data.</text>
</comment>
<keyword evidence="4 10" id="KW-0548">Nucleotidyltransferase</keyword>
<dbReference type="Pfam" id="PF04561">
    <property type="entry name" value="RNA_pol_Rpb2_2"/>
    <property type="match status" value="1"/>
</dbReference>
<comment type="function">
    <text evidence="10">DNA-dependent RNA polymerase catalyzes the transcription of DNA into RNA using the four ribonucleoside triphosphates as substrates.</text>
</comment>
<reference evidence="18 19" key="1">
    <citation type="submission" date="2024-10" db="EMBL/GenBank/DDBJ databases">
        <title>Updated reference genomes for cyclostephanoid diatoms.</title>
        <authorList>
            <person name="Roberts W.R."/>
            <person name="Alverson A.J."/>
        </authorList>
    </citation>
    <scope>NUCLEOTIDE SEQUENCE [LARGE SCALE GENOMIC DNA]</scope>
    <source>
        <strain evidence="18 19">AJA276-08</strain>
    </source>
</reference>
<dbReference type="InterPro" id="IPR007121">
    <property type="entry name" value="RNA_pol_bsu_CS"/>
</dbReference>
<dbReference type="FunFam" id="2.40.270.10:FF:000006">
    <property type="entry name" value="DNA-directed RNA polymerase subunit beta"/>
    <property type="match status" value="1"/>
</dbReference>
<dbReference type="Pfam" id="PF00562">
    <property type="entry name" value="RNA_pol_Rpb2_6"/>
    <property type="match status" value="1"/>
</dbReference>
<dbReference type="EMBL" id="JALLAZ020001831">
    <property type="protein sequence ID" value="KAL3762320.1"/>
    <property type="molecule type" value="Genomic_DNA"/>
</dbReference>
<dbReference type="SUPFAM" id="SSF64484">
    <property type="entry name" value="beta and beta-prime subunits of DNA dependent RNA-polymerase"/>
    <property type="match status" value="1"/>
</dbReference>
<feature type="domain" description="RNA polymerase Rpb2" evidence="16">
    <location>
        <begin position="687"/>
        <end position="748"/>
    </location>
</feature>
<dbReference type="Pfam" id="PF04563">
    <property type="entry name" value="RNA_pol_Rpb2_1"/>
    <property type="match status" value="1"/>
</dbReference>
<keyword evidence="19" id="KW-1185">Reference proteome</keyword>
<name>A0ABD3MDW7_9STRA</name>
<feature type="compositionally biased region" description="Gly residues" evidence="11">
    <location>
        <begin position="53"/>
        <end position="63"/>
    </location>
</feature>
<dbReference type="Gene3D" id="3.90.1070.20">
    <property type="match status" value="1"/>
</dbReference>
<evidence type="ECO:0000256" key="1">
    <source>
        <dbReference type="ARBA" id="ARBA00006835"/>
    </source>
</evidence>
<dbReference type="FunFam" id="3.90.1100.10:FF:000014">
    <property type="entry name" value="DNA-directed RNA polymerase subunit beta"/>
    <property type="match status" value="1"/>
</dbReference>
<dbReference type="InterPro" id="IPR015712">
    <property type="entry name" value="DNA-dir_RNA_pol_su2"/>
</dbReference>
<evidence type="ECO:0000259" key="12">
    <source>
        <dbReference type="Pfam" id="PF00562"/>
    </source>
</evidence>
<dbReference type="EC" id="2.7.7.6" evidence="10"/>
<evidence type="ECO:0000256" key="6">
    <source>
        <dbReference type="ARBA" id="ARBA00022771"/>
    </source>
</evidence>
<evidence type="ECO:0000259" key="16">
    <source>
        <dbReference type="Pfam" id="PF04566"/>
    </source>
</evidence>
<dbReference type="InterPro" id="IPR007644">
    <property type="entry name" value="RNA_pol_bsu_protrusion"/>
</dbReference>
<dbReference type="InterPro" id="IPR007642">
    <property type="entry name" value="RNA_pol_Rpb2_2"/>
</dbReference>
<keyword evidence="7" id="KW-0862">Zinc</keyword>
<proteinExistence type="inferred from homology"/>
<dbReference type="InterPro" id="IPR007645">
    <property type="entry name" value="RNA_pol_Rpb2_3"/>
</dbReference>
<comment type="similarity">
    <text evidence="1 9">Belongs to the RNA polymerase beta chain family.</text>
</comment>
<protein>
    <recommendedName>
        <fullName evidence="10">DNA-directed RNA polymerase subunit beta</fullName>
        <ecNumber evidence="10">2.7.7.6</ecNumber>
    </recommendedName>
</protein>
<keyword evidence="6" id="KW-0863">Zinc-finger</keyword>
<feature type="compositionally biased region" description="Low complexity" evidence="11">
    <location>
        <begin position="123"/>
        <end position="137"/>
    </location>
</feature>
<accession>A0ABD3MDW7</accession>
<evidence type="ECO:0000313" key="18">
    <source>
        <dbReference type="EMBL" id="KAL3762320.1"/>
    </source>
</evidence>
<evidence type="ECO:0000256" key="5">
    <source>
        <dbReference type="ARBA" id="ARBA00022723"/>
    </source>
</evidence>
<dbReference type="InterPro" id="IPR007120">
    <property type="entry name" value="DNA-dir_RNAP_su2_dom"/>
</dbReference>
<evidence type="ECO:0000259" key="13">
    <source>
        <dbReference type="Pfam" id="PF04561"/>
    </source>
</evidence>
<dbReference type="InterPro" id="IPR037033">
    <property type="entry name" value="DNA-dir_RNAP_su2_hyb_sf"/>
</dbReference>
<dbReference type="Pfam" id="PF04565">
    <property type="entry name" value="RNA_pol_Rpb2_3"/>
    <property type="match status" value="1"/>
</dbReference>
<gene>
    <name evidence="18" type="ORF">ACHAW5_006320</name>
</gene>
<dbReference type="GO" id="GO:0000428">
    <property type="term" value="C:DNA-directed RNA polymerase complex"/>
    <property type="evidence" value="ECO:0007669"/>
    <property type="project" value="UniProtKB-KW"/>
</dbReference>
<dbReference type="AlphaFoldDB" id="A0ABD3MDW7"/>
<keyword evidence="3 10" id="KW-0808">Transferase</keyword>
<evidence type="ECO:0000256" key="4">
    <source>
        <dbReference type="ARBA" id="ARBA00022695"/>
    </source>
</evidence>
<dbReference type="InterPro" id="IPR007646">
    <property type="entry name" value="RNA_pol_Rpb2_4"/>
</dbReference>
<dbReference type="PANTHER" id="PTHR20856">
    <property type="entry name" value="DNA-DIRECTED RNA POLYMERASE I SUBUNIT 2"/>
    <property type="match status" value="1"/>
</dbReference>
<feature type="region of interest" description="Disordered" evidence="11">
    <location>
        <begin position="38"/>
        <end position="82"/>
    </location>
</feature>
<feature type="domain" description="RNA polymerase beta subunit protrusion" evidence="14">
    <location>
        <begin position="171"/>
        <end position="553"/>
    </location>
</feature>
<dbReference type="Pfam" id="PF04566">
    <property type="entry name" value="RNA_pol_Rpb2_4"/>
    <property type="match status" value="1"/>
</dbReference>